<evidence type="ECO:0008006" key="3">
    <source>
        <dbReference type="Google" id="ProtNLM"/>
    </source>
</evidence>
<protein>
    <recommendedName>
        <fullName evidence="3">F-box domain-containing protein</fullName>
    </recommendedName>
</protein>
<dbReference type="InterPro" id="IPR032675">
    <property type="entry name" value="LRR_dom_sf"/>
</dbReference>
<proteinExistence type="predicted"/>
<name>A0AAW0AZE2_9AGAR</name>
<evidence type="ECO:0000313" key="1">
    <source>
        <dbReference type="EMBL" id="KAK7018983.1"/>
    </source>
</evidence>
<sequence length="368" mass="41412">MPVELPQELTDAIIDHLSDDPHSLLSCSLVCRAFVFRCRFHLFATCRLTASNIFEFCCLLRSPACTFIPHVRSIHASRQQWHRDDRWFNEIALDLRRLLGVRELDMTLRIVSTSNANAYFRTGFVTSFSSVTHLVLSCNFTSPAPLVDMICLFPALQDLHIRALSGTLADPINVAVPPKELHDLTLSTNSVSPLLAWLYAYNHLPKVDALSLPPVRPNNATTLRTALKRLGGSLRHLNVSLTWYLGVSDVDPSTVFNLALHPNLETLAIRDYASRRGGVPQEVYKSHHMILLIMRLAAPALRHFELKLDDLLLYRAFDWAALDAFLSSEQRFPCLRSVVVPCRPAVDERLFLRGAMPLLQASGLLLLT</sequence>
<dbReference type="InterPro" id="IPR036047">
    <property type="entry name" value="F-box-like_dom_sf"/>
</dbReference>
<dbReference type="SUPFAM" id="SSF81383">
    <property type="entry name" value="F-box domain"/>
    <property type="match status" value="1"/>
</dbReference>
<gene>
    <name evidence="1" type="ORF">R3P38DRAFT_2979905</name>
</gene>
<dbReference type="Proteomes" id="UP001362999">
    <property type="component" value="Unassembled WGS sequence"/>
</dbReference>
<evidence type="ECO:0000313" key="2">
    <source>
        <dbReference type="Proteomes" id="UP001362999"/>
    </source>
</evidence>
<keyword evidence="2" id="KW-1185">Reference proteome</keyword>
<comment type="caution">
    <text evidence="1">The sequence shown here is derived from an EMBL/GenBank/DDBJ whole genome shotgun (WGS) entry which is preliminary data.</text>
</comment>
<dbReference type="SUPFAM" id="SSF52047">
    <property type="entry name" value="RNI-like"/>
    <property type="match status" value="1"/>
</dbReference>
<accession>A0AAW0AZE2</accession>
<reference evidence="1 2" key="1">
    <citation type="journal article" date="2024" name="J Genomics">
        <title>Draft genome sequencing and assembly of Favolaschia claudopus CIRM-BRFM 2984 isolated from oak limbs.</title>
        <authorList>
            <person name="Navarro D."/>
            <person name="Drula E."/>
            <person name="Chaduli D."/>
            <person name="Cazenave R."/>
            <person name="Ahrendt S."/>
            <person name="Wang J."/>
            <person name="Lipzen A."/>
            <person name="Daum C."/>
            <person name="Barry K."/>
            <person name="Grigoriev I.V."/>
            <person name="Favel A."/>
            <person name="Rosso M.N."/>
            <person name="Martin F."/>
        </authorList>
    </citation>
    <scope>NUCLEOTIDE SEQUENCE [LARGE SCALE GENOMIC DNA]</scope>
    <source>
        <strain evidence="1 2">CIRM-BRFM 2984</strain>
    </source>
</reference>
<dbReference type="Gene3D" id="3.80.10.10">
    <property type="entry name" value="Ribonuclease Inhibitor"/>
    <property type="match status" value="1"/>
</dbReference>
<dbReference type="EMBL" id="JAWWNJ010000045">
    <property type="protein sequence ID" value="KAK7018983.1"/>
    <property type="molecule type" value="Genomic_DNA"/>
</dbReference>
<organism evidence="1 2">
    <name type="scientific">Favolaschia claudopus</name>
    <dbReference type="NCBI Taxonomy" id="2862362"/>
    <lineage>
        <taxon>Eukaryota</taxon>
        <taxon>Fungi</taxon>
        <taxon>Dikarya</taxon>
        <taxon>Basidiomycota</taxon>
        <taxon>Agaricomycotina</taxon>
        <taxon>Agaricomycetes</taxon>
        <taxon>Agaricomycetidae</taxon>
        <taxon>Agaricales</taxon>
        <taxon>Marasmiineae</taxon>
        <taxon>Mycenaceae</taxon>
        <taxon>Favolaschia</taxon>
    </lineage>
</organism>
<dbReference type="AlphaFoldDB" id="A0AAW0AZE2"/>